<comment type="catalytic activity">
    <reaction evidence="13">
        <text>ATP + H2O = ADP + phosphate + H(+)</text>
        <dbReference type="Rhea" id="RHEA:13065"/>
        <dbReference type="ChEBI" id="CHEBI:15377"/>
        <dbReference type="ChEBI" id="CHEBI:15378"/>
        <dbReference type="ChEBI" id="CHEBI:30616"/>
        <dbReference type="ChEBI" id="CHEBI:43474"/>
        <dbReference type="ChEBI" id="CHEBI:456216"/>
        <dbReference type="EC" id="3.6.4.13"/>
    </reaction>
    <physiologicalReaction direction="left-to-right" evidence="13">
        <dbReference type="Rhea" id="RHEA:13066"/>
    </physiologicalReaction>
</comment>
<keyword evidence="3" id="KW-0963">Cytoplasm</keyword>
<organism evidence="17 18">
    <name type="scientific">Pichia inconspicua</name>
    <dbReference type="NCBI Taxonomy" id="52247"/>
    <lineage>
        <taxon>Eukaryota</taxon>
        <taxon>Fungi</taxon>
        <taxon>Dikarya</taxon>
        <taxon>Ascomycota</taxon>
        <taxon>Saccharomycotina</taxon>
        <taxon>Pichiomycetes</taxon>
        <taxon>Pichiales</taxon>
        <taxon>Pichiaceae</taxon>
        <taxon>Pichia</taxon>
    </lineage>
</organism>
<keyword evidence="6 15" id="KW-0863">Zinc-finger</keyword>
<dbReference type="FunFam" id="3.40.50.300:FF:000097">
    <property type="entry name" value="Regulator of nonsense transcripts 1"/>
    <property type="match status" value="1"/>
</dbReference>
<dbReference type="InterPro" id="IPR041679">
    <property type="entry name" value="DNA2/NAM7-like_C"/>
</dbReference>
<sequence length="842" mass="95671">MTCCAYCELDSPDSLVQCLICEKWFCNNTHNSRGSHIITHLVLSKHNRIALHPNSPLGDSPLECYNCGSQNIFNLGFVSAKQDNVVVLLCRLPCSQQKDLNWDTQNWQSLIEDRHLVNWLCKSIDNIQPPNQITYKQINLLEKNWRINKSAQLSDLIVDSPIDELPINPILLRYIDAYQYQNTFAPLVKIEADYDKSLKDSNSLNYISIDWSLAINNKYLAKFYFSNIDSLELKVSIGDEMILRYDGPELDSPWQSTGYIIKLPDAYQEEFTLELIPSKIKPPIHISNRFTLEFVWKGISYDRMQEALKNFAIKENSVSNYIYNKLLGIEIPSLTFKLKLPNSLNVPNMPNLNLSQLYAVETALTSPLTLIQGPPGTGKTVTSATIVYHLNKLNPKNKILVCAPSNVAVDHLTEKLVKMGLKVIRITAKSKEDVDSDVKKYCLHEQVKSNASKEFKKLIDLKDQVGELNIKDSKNYFNHLRKLEKKLIASADVICCTCVGANDKRIVNLSFQSVLIDESTQATEPECLIPIVKGAKQVILVGDHQQLGPVILNKRASDAGLRQSLFERLILLGHTPIRLEVQYRMHPCLSEFPSNMFYDGSLQNGITNADRTVYNSSFPWPIRNIPMMFWATYGREELSNSGTSYINRVEAMNIEKIVTRLIKDKINPSKIGIITPYEGQRNYILQYLQLNSTYGKEIYNQIEVVSVDAFQGREKDYIILSCVRANTLQQIGFLRDPRRLNVALTRARYGLIIVGNPKALAKDKLWNNLLTFYRSTGCLVEGSIDNLQLSSVQLSRPREIHQNLPNSNIDSDTETVVSTAQDDQVSQSIRQLTQQFGNDLTF</sequence>
<evidence type="ECO:0000313" key="18">
    <source>
        <dbReference type="Proteomes" id="UP000307173"/>
    </source>
</evidence>
<dbReference type="GO" id="GO:0005737">
    <property type="term" value="C:cytoplasm"/>
    <property type="evidence" value="ECO:0007669"/>
    <property type="project" value="UniProtKB-SubCell"/>
</dbReference>
<evidence type="ECO:0000256" key="1">
    <source>
        <dbReference type="ARBA" id="ARBA00004496"/>
    </source>
</evidence>
<evidence type="ECO:0000256" key="5">
    <source>
        <dbReference type="ARBA" id="ARBA00022741"/>
    </source>
</evidence>
<evidence type="ECO:0000256" key="4">
    <source>
        <dbReference type="ARBA" id="ARBA00022723"/>
    </source>
</evidence>
<dbReference type="InterPro" id="IPR040812">
    <property type="entry name" value="UPF1_1B_dom"/>
</dbReference>
<name>A0A4T0X6U8_9ASCO</name>
<dbReference type="InterPro" id="IPR047187">
    <property type="entry name" value="SF1_C_Upf1"/>
</dbReference>
<keyword evidence="10" id="KW-0067">ATP-binding</keyword>
<dbReference type="GO" id="GO:0003678">
    <property type="term" value="F:DNA helicase activity"/>
    <property type="evidence" value="ECO:0007669"/>
    <property type="project" value="UniProtKB-EC"/>
</dbReference>
<evidence type="ECO:0000256" key="6">
    <source>
        <dbReference type="ARBA" id="ARBA00022771"/>
    </source>
</evidence>
<evidence type="ECO:0000259" key="16">
    <source>
        <dbReference type="PROSITE" id="PS51997"/>
    </source>
</evidence>
<comment type="caution">
    <text evidence="17">The sequence shown here is derived from an EMBL/GenBank/DDBJ whole genome shotgun (WGS) entry which is preliminary data.</text>
</comment>
<dbReference type="InterPro" id="IPR018999">
    <property type="entry name" value="UPF1_CH/ZBD"/>
</dbReference>
<evidence type="ECO:0000256" key="14">
    <source>
        <dbReference type="ARBA" id="ARBA00055561"/>
    </source>
</evidence>
<dbReference type="SMART" id="SM00382">
    <property type="entry name" value="AAA"/>
    <property type="match status" value="1"/>
</dbReference>
<feature type="region of interest" description="C4" evidence="15">
    <location>
        <begin position="64"/>
        <end position="94"/>
    </location>
</feature>
<evidence type="ECO:0000256" key="8">
    <source>
        <dbReference type="ARBA" id="ARBA00022806"/>
    </source>
</evidence>
<proteinExistence type="inferred from homology"/>
<dbReference type="InterPro" id="IPR045055">
    <property type="entry name" value="DNA2/NAM7-like"/>
</dbReference>
<dbReference type="PANTHER" id="PTHR10887">
    <property type="entry name" value="DNA2/NAM7 HELICASE FAMILY"/>
    <property type="match status" value="1"/>
</dbReference>
<dbReference type="EMBL" id="SELW01000049">
    <property type="protein sequence ID" value="TID31085.1"/>
    <property type="molecule type" value="Genomic_DNA"/>
</dbReference>
<comment type="subcellular location">
    <subcellularLocation>
        <location evidence="1">Cytoplasm</location>
    </subcellularLocation>
</comment>
<dbReference type="Pfam" id="PF13087">
    <property type="entry name" value="AAA_12"/>
    <property type="match status" value="1"/>
</dbReference>
<evidence type="ECO:0000313" key="17">
    <source>
        <dbReference type="EMBL" id="TID31085.1"/>
    </source>
</evidence>
<evidence type="ECO:0000256" key="13">
    <source>
        <dbReference type="ARBA" id="ARBA00049390"/>
    </source>
</evidence>
<evidence type="ECO:0000256" key="15">
    <source>
        <dbReference type="PROSITE-ProRule" id="PRU01341"/>
    </source>
</evidence>
<dbReference type="GO" id="GO:0003723">
    <property type="term" value="F:RNA binding"/>
    <property type="evidence" value="ECO:0007669"/>
    <property type="project" value="InterPro"/>
</dbReference>
<feature type="region of interest" description="CC/SHH/C" evidence="15">
    <location>
        <begin position="18"/>
        <end position="46"/>
    </location>
</feature>
<dbReference type="GO" id="GO:0005524">
    <property type="term" value="F:ATP binding"/>
    <property type="evidence" value="ECO:0007669"/>
    <property type="project" value="UniProtKB-KW"/>
</dbReference>
<accession>A0A4T0X6U8</accession>
<dbReference type="OrthoDB" id="6513042at2759"/>
<keyword evidence="11" id="KW-0866">Nonsense-mediated mRNA decay</keyword>
<dbReference type="CDD" id="cd21407">
    <property type="entry name" value="1B_UPF1-like"/>
    <property type="match status" value="1"/>
</dbReference>
<evidence type="ECO:0000256" key="11">
    <source>
        <dbReference type="ARBA" id="ARBA00023161"/>
    </source>
</evidence>
<dbReference type="InterPro" id="IPR003593">
    <property type="entry name" value="AAA+_ATPase"/>
</dbReference>
<dbReference type="CDD" id="cd18808">
    <property type="entry name" value="SF1_C_Upf1"/>
    <property type="match status" value="1"/>
</dbReference>
<comment type="similarity">
    <text evidence="2">Belongs to the DNA2/NAM7 helicase family.</text>
</comment>
<dbReference type="Pfam" id="PF09416">
    <property type="entry name" value="UPF1_Zn_bind"/>
    <property type="match status" value="1"/>
</dbReference>
<dbReference type="CDD" id="cd18039">
    <property type="entry name" value="DEXXQc_UPF1"/>
    <property type="match status" value="1"/>
</dbReference>
<dbReference type="Gene3D" id="3.40.50.300">
    <property type="entry name" value="P-loop containing nucleotide triphosphate hydrolases"/>
    <property type="match status" value="2"/>
</dbReference>
<protein>
    <recommendedName>
        <fullName evidence="16">Upf1 domain-containing protein</fullName>
    </recommendedName>
</protein>
<dbReference type="PANTHER" id="PTHR10887:SF364">
    <property type="entry name" value="REGULATOR OF NONSENSE TRANSCRIPTS 1"/>
    <property type="match status" value="1"/>
</dbReference>
<dbReference type="Gene3D" id="2.40.30.230">
    <property type="match status" value="1"/>
</dbReference>
<feature type="region of interest" description="C3H" evidence="15">
    <location>
        <begin position="4"/>
        <end position="36"/>
    </location>
</feature>
<dbReference type="Proteomes" id="UP000307173">
    <property type="component" value="Unassembled WGS sequence"/>
</dbReference>
<dbReference type="GO" id="GO:0016787">
    <property type="term" value="F:hydrolase activity"/>
    <property type="evidence" value="ECO:0007669"/>
    <property type="project" value="UniProtKB-KW"/>
</dbReference>
<dbReference type="CDD" id="cd21400">
    <property type="entry name" value="ZBD_UPF1-like"/>
    <property type="match status" value="1"/>
</dbReference>
<keyword evidence="9 15" id="KW-0862">Zinc</keyword>
<feature type="domain" description="Upf1" evidence="16">
    <location>
        <begin position="1"/>
        <end position="148"/>
    </location>
</feature>
<dbReference type="AlphaFoldDB" id="A0A4T0X6U8"/>
<keyword evidence="4 15" id="KW-0479">Metal-binding</keyword>
<dbReference type="InterPro" id="IPR027417">
    <property type="entry name" value="P-loop_NTPase"/>
</dbReference>
<evidence type="ECO:0000256" key="3">
    <source>
        <dbReference type="ARBA" id="ARBA00022490"/>
    </source>
</evidence>
<evidence type="ECO:0000256" key="7">
    <source>
        <dbReference type="ARBA" id="ARBA00022801"/>
    </source>
</evidence>
<dbReference type="Pfam" id="PF18141">
    <property type="entry name" value="UPF1_1B_dom"/>
    <property type="match status" value="1"/>
</dbReference>
<dbReference type="STRING" id="52247.A0A4T0X6U8"/>
<keyword evidence="5" id="KW-0547">Nucleotide-binding</keyword>
<comment type="function">
    <text evidence="14">RNA-dependent helicase required for nonsense-mediated decay (NMD) of aberrant mRNAs containing premature stop codons and modulates the expression level of normal mRNAs. Also capable of unwinding double-stranded DNA and translocating on single-stranded DNA.</text>
</comment>
<comment type="catalytic activity">
    <reaction evidence="12">
        <text>ATP + H2O = ADP + phosphate + H(+)</text>
        <dbReference type="Rhea" id="RHEA:13065"/>
        <dbReference type="ChEBI" id="CHEBI:15377"/>
        <dbReference type="ChEBI" id="CHEBI:15378"/>
        <dbReference type="ChEBI" id="CHEBI:30616"/>
        <dbReference type="ChEBI" id="CHEBI:43474"/>
        <dbReference type="ChEBI" id="CHEBI:456216"/>
        <dbReference type="EC" id="3.6.4.12"/>
    </reaction>
    <physiologicalReaction direction="left-to-right" evidence="12">
        <dbReference type="Rhea" id="RHEA:13066"/>
    </physiologicalReaction>
</comment>
<keyword evidence="18" id="KW-1185">Reference proteome</keyword>
<dbReference type="GO" id="GO:0003724">
    <property type="term" value="F:RNA helicase activity"/>
    <property type="evidence" value="ECO:0007669"/>
    <property type="project" value="UniProtKB-EC"/>
</dbReference>
<evidence type="ECO:0000256" key="10">
    <source>
        <dbReference type="ARBA" id="ARBA00022840"/>
    </source>
</evidence>
<dbReference type="Gene3D" id="6.10.140.1240">
    <property type="match status" value="1"/>
</dbReference>
<keyword evidence="7" id="KW-0378">Hydrolase</keyword>
<dbReference type="PROSITE" id="PS51997">
    <property type="entry name" value="UPF1_CH_RICH"/>
    <property type="match status" value="1"/>
</dbReference>
<gene>
    <name evidence="17" type="ORF">CANINC_000329</name>
</gene>
<keyword evidence="8" id="KW-0347">Helicase</keyword>
<dbReference type="SUPFAM" id="SSF52540">
    <property type="entry name" value="P-loop containing nucleoside triphosphate hydrolases"/>
    <property type="match status" value="1"/>
</dbReference>
<reference evidence="17 18" key="1">
    <citation type="journal article" date="2019" name="Front. Genet.">
        <title>Whole-Genome Sequencing of the Opportunistic Yeast Pathogen Candida inconspicua Uncovers Its Hybrid Origin.</title>
        <authorList>
            <person name="Mixao V."/>
            <person name="Hansen A.P."/>
            <person name="Saus E."/>
            <person name="Boekhout T."/>
            <person name="Lass-Florl C."/>
            <person name="Gabaldon T."/>
        </authorList>
    </citation>
    <scope>NUCLEOTIDE SEQUENCE [LARGE SCALE GENOMIC DNA]</scope>
    <source>
        <strain evidence="17 18">CBS 180</strain>
    </source>
</reference>
<dbReference type="GO" id="GO:0008270">
    <property type="term" value="F:zinc ion binding"/>
    <property type="evidence" value="ECO:0007669"/>
    <property type="project" value="UniProtKB-UniRule"/>
</dbReference>
<evidence type="ECO:0000256" key="2">
    <source>
        <dbReference type="ARBA" id="ARBA00007913"/>
    </source>
</evidence>
<dbReference type="GO" id="GO:0000184">
    <property type="term" value="P:nuclear-transcribed mRNA catabolic process, nonsense-mediated decay"/>
    <property type="evidence" value="ECO:0007669"/>
    <property type="project" value="UniProtKB-KW"/>
</dbReference>
<dbReference type="InterPro" id="IPR041677">
    <property type="entry name" value="DNA2/NAM7_AAA_11"/>
</dbReference>
<dbReference type="Pfam" id="PF13086">
    <property type="entry name" value="AAA_11"/>
    <property type="match status" value="2"/>
</dbReference>
<evidence type="ECO:0000256" key="12">
    <source>
        <dbReference type="ARBA" id="ARBA00048432"/>
    </source>
</evidence>
<evidence type="ECO:0000256" key="9">
    <source>
        <dbReference type="ARBA" id="ARBA00022833"/>
    </source>
</evidence>